<feature type="transmembrane region" description="Helical" evidence="9">
    <location>
        <begin position="454"/>
        <end position="475"/>
    </location>
</feature>
<protein>
    <recommendedName>
        <fullName evidence="10">ABC transporter domain-containing protein</fullName>
    </recommendedName>
</protein>
<feature type="transmembrane region" description="Helical" evidence="9">
    <location>
        <begin position="685"/>
        <end position="705"/>
    </location>
</feature>
<evidence type="ECO:0000256" key="7">
    <source>
        <dbReference type="ARBA" id="ARBA00022989"/>
    </source>
</evidence>
<evidence type="ECO:0000256" key="2">
    <source>
        <dbReference type="ARBA" id="ARBA00005814"/>
    </source>
</evidence>
<evidence type="ECO:0000256" key="3">
    <source>
        <dbReference type="ARBA" id="ARBA00022448"/>
    </source>
</evidence>
<keyword evidence="8 9" id="KW-0472">Membrane</keyword>
<dbReference type="InterPro" id="IPR013525">
    <property type="entry name" value="ABC2_TM"/>
</dbReference>
<keyword evidence="5" id="KW-0547">Nucleotide-binding</keyword>
<dbReference type="GO" id="GO:0033344">
    <property type="term" value="P:cholesterol efflux"/>
    <property type="evidence" value="ECO:0007669"/>
    <property type="project" value="TreeGrafter"/>
</dbReference>
<dbReference type="GO" id="GO:0042632">
    <property type="term" value="P:cholesterol homeostasis"/>
    <property type="evidence" value="ECO:0007669"/>
    <property type="project" value="TreeGrafter"/>
</dbReference>
<dbReference type="InterPro" id="IPR043926">
    <property type="entry name" value="ABCG_dom"/>
</dbReference>
<proteinExistence type="inferred from homology"/>
<feature type="transmembrane region" description="Helical" evidence="9">
    <location>
        <begin position="567"/>
        <end position="589"/>
    </location>
</feature>
<keyword evidence="3" id="KW-0813">Transport</keyword>
<dbReference type="FunFam" id="3.40.50.300:FF:001473">
    <property type="entry name" value="ATP-binding cassette transporter"/>
    <property type="match status" value="1"/>
</dbReference>
<dbReference type="SMART" id="SM00382">
    <property type="entry name" value="AAA"/>
    <property type="match status" value="1"/>
</dbReference>
<name>A0A8W8ICV4_MAGGI</name>
<dbReference type="SUPFAM" id="SSF52540">
    <property type="entry name" value="P-loop containing nucleoside triphosphate hydrolases"/>
    <property type="match status" value="1"/>
</dbReference>
<dbReference type="PANTHER" id="PTHR48041:SF113">
    <property type="entry name" value="ATP-BINDING CASSETTE SUB-FAMILY G MEMBER 5"/>
    <property type="match status" value="1"/>
</dbReference>
<keyword evidence="12" id="KW-1185">Reference proteome</keyword>
<evidence type="ECO:0000256" key="1">
    <source>
        <dbReference type="ARBA" id="ARBA00004141"/>
    </source>
</evidence>
<dbReference type="GO" id="GO:0005524">
    <property type="term" value="F:ATP binding"/>
    <property type="evidence" value="ECO:0007669"/>
    <property type="project" value="UniProtKB-KW"/>
</dbReference>
<dbReference type="PANTHER" id="PTHR48041">
    <property type="entry name" value="ABC TRANSPORTER G FAMILY MEMBER 28"/>
    <property type="match status" value="1"/>
</dbReference>
<dbReference type="Gene3D" id="3.40.50.300">
    <property type="entry name" value="P-loop containing nucleotide triphosphate hydrolases"/>
    <property type="match status" value="1"/>
</dbReference>
<comment type="similarity">
    <text evidence="2">Belongs to the ABC transporter superfamily. ABCG family. Eye pigment precursor importer (TC 3.A.1.204) subfamily.</text>
</comment>
<dbReference type="Pfam" id="PF01061">
    <property type="entry name" value="ABC2_membrane"/>
    <property type="match status" value="1"/>
</dbReference>
<dbReference type="PROSITE" id="PS50893">
    <property type="entry name" value="ABC_TRANSPORTER_2"/>
    <property type="match status" value="1"/>
</dbReference>
<keyword evidence="6" id="KW-0067">ATP-binding</keyword>
<dbReference type="Proteomes" id="UP000005408">
    <property type="component" value="Unassembled WGS sequence"/>
</dbReference>
<evidence type="ECO:0000256" key="5">
    <source>
        <dbReference type="ARBA" id="ARBA00022741"/>
    </source>
</evidence>
<evidence type="ECO:0000256" key="6">
    <source>
        <dbReference type="ARBA" id="ARBA00022840"/>
    </source>
</evidence>
<evidence type="ECO:0000313" key="11">
    <source>
        <dbReference type="EnsemblMetazoa" id="G13417.16:cds"/>
    </source>
</evidence>
<dbReference type="InterPro" id="IPR017871">
    <property type="entry name" value="ABC_transporter-like_CS"/>
</dbReference>
<dbReference type="GO" id="GO:0016324">
    <property type="term" value="C:apical plasma membrane"/>
    <property type="evidence" value="ECO:0007669"/>
    <property type="project" value="TreeGrafter"/>
</dbReference>
<feature type="transmembrane region" description="Helical" evidence="9">
    <location>
        <begin position="595"/>
        <end position="615"/>
    </location>
</feature>
<dbReference type="GO" id="GO:0140359">
    <property type="term" value="F:ABC-type transporter activity"/>
    <property type="evidence" value="ECO:0007669"/>
    <property type="project" value="InterPro"/>
</dbReference>
<reference evidence="11" key="1">
    <citation type="submission" date="2022-08" db="UniProtKB">
        <authorList>
            <consortium name="EnsemblMetazoa"/>
        </authorList>
    </citation>
    <scope>IDENTIFICATION</scope>
    <source>
        <strain evidence="11">05x7-T-G4-1.051#20</strain>
    </source>
</reference>
<dbReference type="EnsemblMetazoa" id="G13417.16">
    <property type="protein sequence ID" value="G13417.16:cds"/>
    <property type="gene ID" value="G13417"/>
</dbReference>
<evidence type="ECO:0000313" key="12">
    <source>
        <dbReference type="Proteomes" id="UP000005408"/>
    </source>
</evidence>
<dbReference type="InterPro" id="IPR027417">
    <property type="entry name" value="P-loop_NTPase"/>
</dbReference>
<dbReference type="Pfam" id="PF00005">
    <property type="entry name" value="ABC_tran"/>
    <property type="match status" value="1"/>
</dbReference>
<accession>A0A8W8ICV4</accession>
<dbReference type="GO" id="GO:0043190">
    <property type="term" value="C:ATP-binding cassette (ABC) transporter complex"/>
    <property type="evidence" value="ECO:0007669"/>
    <property type="project" value="TreeGrafter"/>
</dbReference>
<evidence type="ECO:0000259" key="10">
    <source>
        <dbReference type="PROSITE" id="PS50893"/>
    </source>
</evidence>
<keyword evidence="4 9" id="KW-0812">Transmembrane</keyword>
<evidence type="ECO:0000256" key="8">
    <source>
        <dbReference type="ARBA" id="ARBA00023136"/>
    </source>
</evidence>
<dbReference type="InterPro" id="IPR050352">
    <property type="entry name" value="ABCG_transporters"/>
</dbReference>
<dbReference type="PROSITE" id="PS00211">
    <property type="entry name" value="ABC_TRANSPORTER_1"/>
    <property type="match status" value="1"/>
</dbReference>
<comment type="subcellular location">
    <subcellularLocation>
        <location evidence="1">Membrane</location>
        <topology evidence="1">Multi-pass membrane protein</topology>
    </subcellularLocation>
</comment>
<dbReference type="GO" id="GO:0016887">
    <property type="term" value="F:ATP hydrolysis activity"/>
    <property type="evidence" value="ECO:0007669"/>
    <property type="project" value="InterPro"/>
</dbReference>
<keyword evidence="7 9" id="KW-1133">Transmembrane helix</keyword>
<sequence length="712" mass="80910">MSVRPPVSIKVLEVIGGRGSIDRRLLRRTALYHLLSLASGGAEACALHSIFLWTADIHHGNQKAMDTREDEVESPSIFDLNYVLNSCSNFSPDLEEEERASKPTLNLLEVNYEVKERVGPWWKGACFRKQRKKTVLRDVTMQLKSGLLTAILGSSGSGKTSLLDVIACRTEGKVTGKVYYNNYECTKEVIKQYGAYVMQADRFLHNLTVRETLRYAAYLRLPGRTKKFEIENKVNNVINEMGLKNVADNKIGGTIVRGISGGERRRVTIALQLLQDPKILLLDEPTTGLDSYTAHYLVSNLRDIARRGKLVLLTIHQPRSDIFKLFDEVGILSMGDMVYFGGAEQMLDYYQDIGYPCPTYANPLDHYVDLASIDRRDHQREHETATRVRHLVDTFFKSEIHNQTLNDVNEATLRPTNRATMLYFYKPRPPNVFRVMFTLWKRMMVNLARERTIYIPRLFMLSLFVPFILAFLGHMKTNQESIQDRIGLMYQSASVPPYVSILNAVAIFPPLRDLYYRECRDGLYSTATFILTYAIHVLPFHIIASFFFSIIVYWVTGLYPSWDRFAIYYAVVCALHFIGEIITVGTMGVLINPNIANSTSALVLTASLLLASGLLRSIKNMLEIFQWASWLSVHKYSTEILMANEFHGLNFTCPPPTLGVCQFETGDAYLREFYPDAVDNMHTNFGALGGFTVSFVVFTIIAFKIRGIPNLN</sequence>
<organism evidence="11 12">
    <name type="scientific">Magallana gigas</name>
    <name type="common">Pacific oyster</name>
    <name type="synonym">Crassostrea gigas</name>
    <dbReference type="NCBI Taxonomy" id="29159"/>
    <lineage>
        <taxon>Eukaryota</taxon>
        <taxon>Metazoa</taxon>
        <taxon>Spiralia</taxon>
        <taxon>Lophotrochozoa</taxon>
        <taxon>Mollusca</taxon>
        <taxon>Bivalvia</taxon>
        <taxon>Autobranchia</taxon>
        <taxon>Pteriomorphia</taxon>
        <taxon>Ostreida</taxon>
        <taxon>Ostreoidea</taxon>
        <taxon>Ostreidae</taxon>
        <taxon>Magallana</taxon>
    </lineage>
</organism>
<dbReference type="InterPro" id="IPR003593">
    <property type="entry name" value="AAA+_ATPase"/>
</dbReference>
<feature type="transmembrane region" description="Helical" evidence="9">
    <location>
        <begin position="487"/>
        <end position="508"/>
    </location>
</feature>
<feature type="domain" description="ABC transporter" evidence="10">
    <location>
        <begin position="105"/>
        <end position="359"/>
    </location>
</feature>
<dbReference type="Pfam" id="PF19055">
    <property type="entry name" value="ABC2_membrane_7"/>
    <property type="match status" value="1"/>
</dbReference>
<dbReference type="AlphaFoldDB" id="A0A8W8ICV4"/>
<dbReference type="InterPro" id="IPR003439">
    <property type="entry name" value="ABC_transporter-like_ATP-bd"/>
</dbReference>
<evidence type="ECO:0000256" key="9">
    <source>
        <dbReference type="SAM" id="Phobius"/>
    </source>
</evidence>
<evidence type="ECO:0000256" key="4">
    <source>
        <dbReference type="ARBA" id="ARBA00022692"/>
    </source>
</evidence>
<feature type="transmembrane region" description="Helical" evidence="9">
    <location>
        <begin position="528"/>
        <end position="555"/>
    </location>
</feature>